<dbReference type="InterPro" id="IPR029055">
    <property type="entry name" value="Ntn_hydrolases_N"/>
</dbReference>
<dbReference type="GO" id="GO:0016811">
    <property type="term" value="F:hydrolase activity, acting on carbon-nitrogen (but not peptide) bonds, in linear amides"/>
    <property type="evidence" value="ECO:0007669"/>
    <property type="project" value="UniProtKB-ARBA"/>
</dbReference>
<dbReference type="GO" id="GO:0006508">
    <property type="term" value="P:proteolysis"/>
    <property type="evidence" value="ECO:0007669"/>
    <property type="project" value="UniProtKB-KW"/>
</dbReference>
<evidence type="ECO:0000256" key="2">
    <source>
        <dbReference type="ARBA" id="ARBA00022801"/>
    </source>
</evidence>
<dbReference type="InterPro" id="IPR000246">
    <property type="entry name" value="Peptidase_T2"/>
</dbReference>
<dbReference type="EMBL" id="JXNU01000003">
    <property type="protein sequence ID" value="KKF35011.1"/>
    <property type="molecule type" value="Genomic_DNA"/>
</dbReference>
<accession>A0A0M2KDH1</accession>
<dbReference type="PANTHER" id="PTHR10188">
    <property type="entry name" value="L-ASPARAGINASE"/>
    <property type="match status" value="1"/>
</dbReference>
<dbReference type="GO" id="GO:0008233">
    <property type="term" value="F:peptidase activity"/>
    <property type="evidence" value="ECO:0007669"/>
    <property type="project" value="UniProtKB-KW"/>
</dbReference>
<dbReference type="PANTHER" id="PTHR10188:SF6">
    <property type="entry name" value="N(4)-(BETA-N-ACETYLGLUCOSAMINYL)-L-ASPARAGINASE"/>
    <property type="match status" value="1"/>
</dbReference>
<feature type="active site" description="Nucleophile" evidence="5">
    <location>
        <position position="183"/>
    </location>
</feature>
<dbReference type="Pfam" id="PF01112">
    <property type="entry name" value="Asparaginase_2"/>
    <property type="match status" value="1"/>
</dbReference>
<reference evidence="8 9" key="1">
    <citation type="submission" date="2015-01" db="EMBL/GenBank/DDBJ databases">
        <title>Erwinia tracheiphila.</title>
        <authorList>
            <person name="Shapiro L.R."/>
        </authorList>
    </citation>
    <scope>NUCLEOTIDE SEQUENCE [LARGE SCALE GENOMIC DNA]</scope>
    <source>
        <strain evidence="8 9">BuffGH</strain>
    </source>
</reference>
<evidence type="ECO:0000256" key="1">
    <source>
        <dbReference type="ARBA" id="ARBA00022670"/>
    </source>
</evidence>
<organism evidence="8 9">
    <name type="scientific">Erwinia tracheiphila</name>
    <dbReference type="NCBI Taxonomy" id="65700"/>
    <lineage>
        <taxon>Bacteria</taxon>
        <taxon>Pseudomonadati</taxon>
        <taxon>Pseudomonadota</taxon>
        <taxon>Gammaproteobacteria</taxon>
        <taxon>Enterobacterales</taxon>
        <taxon>Erwiniaceae</taxon>
        <taxon>Erwinia</taxon>
    </lineage>
</organism>
<dbReference type="AlphaFoldDB" id="A0A0M2KDH1"/>
<dbReference type="Proteomes" id="UP000033924">
    <property type="component" value="Unassembled WGS sequence"/>
</dbReference>
<evidence type="ECO:0000313" key="8">
    <source>
        <dbReference type="EMBL" id="KKF35011.1"/>
    </source>
</evidence>
<keyword evidence="9" id="KW-1185">Reference proteome</keyword>
<dbReference type="CDD" id="cd04701">
    <property type="entry name" value="Asparaginase_2"/>
    <property type="match status" value="1"/>
</dbReference>
<evidence type="ECO:0000256" key="7">
    <source>
        <dbReference type="PIRSR" id="PIRSR600246-3"/>
    </source>
</evidence>
<evidence type="ECO:0000313" key="9">
    <source>
        <dbReference type="Proteomes" id="UP000033924"/>
    </source>
</evidence>
<evidence type="ECO:0000256" key="3">
    <source>
        <dbReference type="ARBA" id="ARBA00022813"/>
    </source>
</evidence>
<protein>
    <recommendedName>
        <fullName evidence="4">Isoaspartyl peptidase</fullName>
    </recommendedName>
</protein>
<feature type="binding site" evidence="6">
    <location>
        <begin position="211"/>
        <end position="214"/>
    </location>
    <ligand>
        <name>substrate</name>
    </ligand>
</feature>
<evidence type="ECO:0000256" key="5">
    <source>
        <dbReference type="PIRSR" id="PIRSR600246-1"/>
    </source>
</evidence>
<name>A0A0M2KDH1_9GAMM</name>
<keyword evidence="2" id="KW-0378">Hydrolase</keyword>
<dbReference type="Gene3D" id="3.60.20.30">
    <property type="entry name" value="(Glycosyl)asparaginase"/>
    <property type="match status" value="1"/>
</dbReference>
<keyword evidence="1" id="KW-0645">Protease</keyword>
<sequence length="322" mass="33467">MVRAVIAIHGGAGAIARANMSVKQEQLYIQVLSATVSSGQAILSASGTALDAVTEAVRLLEECPLFNAGKGAVFTHAGTHELDASIMDGRTLQAGAVAGVRRVRNPVLAARAVLENSPHVMFIGEGAEAFAFRQGLEQVDEDFFSTPFRRDQLQRALSANCMTLDHDGAGEGAPLDADRKFGTVGAVALDLHGNLAAATSTGGMTNKQVGRVGDSPLIGAGCYANNANVAVSCTGTGEVFMRALVAYDIAALMEYASLSLKEASERVIKDKIVALGGSGGAIAIDREGNVVLPFNSEGMYRGYGYVGETPVVGIYGESQREA</sequence>
<proteinExistence type="predicted"/>
<dbReference type="RefSeq" id="WP_016189715.1">
    <property type="nucleotide sequence ID" value="NZ_CP089932.1"/>
</dbReference>
<comment type="caution">
    <text evidence="8">The sequence shown here is derived from an EMBL/GenBank/DDBJ whole genome shotgun (WGS) entry which is preliminary data.</text>
</comment>
<keyword evidence="3" id="KW-0068">Autocatalytic cleavage</keyword>
<feature type="binding site" evidence="6">
    <location>
        <begin position="234"/>
        <end position="237"/>
    </location>
    <ligand>
        <name>substrate</name>
    </ligand>
</feature>
<dbReference type="STRING" id="65700.SY86_05545"/>
<dbReference type="PATRIC" id="fig|65700.7.peg.1399"/>
<evidence type="ECO:0000256" key="6">
    <source>
        <dbReference type="PIRSR" id="PIRSR600246-2"/>
    </source>
</evidence>
<dbReference type="FunFam" id="3.60.20.30:FF:000001">
    <property type="entry name" value="Isoaspartyl peptidase/L-asparaginase"/>
    <property type="match status" value="1"/>
</dbReference>
<feature type="site" description="Cleavage; by autolysis" evidence="7">
    <location>
        <begin position="182"/>
        <end position="183"/>
    </location>
</feature>
<evidence type="ECO:0000256" key="4">
    <source>
        <dbReference type="ARBA" id="ARBA00069124"/>
    </source>
</evidence>
<gene>
    <name evidence="8" type="ORF">SY86_05545</name>
</gene>
<dbReference type="SUPFAM" id="SSF56235">
    <property type="entry name" value="N-terminal nucleophile aminohydrolases (Ntn hydrolases)"/>
    <property type="match status" value="1"/>
</dbReference>